<comment type="caution">
    <text evidence="1">The sequence shown here is derived from an EMBL/GenBank/DDBJ whole genome shotgun (WGS) entry which is preliminary data.</text>
</comment>
<sequence>MLTGIIKGKARHEVWLYFDSQLSYRVVESLLEYFSYQRASPS</sequence>
<reference evidence="1 2" key="1">
    <citation type="submission" date="2012-12" db="EMBL/GenBank/DDBJ databases">
        <title>Genome Assembly of Photobacterium sp. AK15.</title>
        <authorList>
            <person name="Khatri I."/>
            <person name="Vaidya B."/>
            <person name="Srinivas T.N.R."/>
            <person name="Subramanian S."/>
            <person name="Pinnaka A."/>
        </authorList>
    </citation>
    <scope>NUCLEOTIDE SEQUENCE [LARGE SCALE GENOMIC DNA]</scope>
    <source>
        <strain evidence="1 2">AK15</strain>
    </source>
</reference>
<dbReference type="AlphaFoldDB" id="L8J6L3"/>
<dbReference type="PATRIC" id="fig|1056511.3.peg.4202"/>
<proteinExistence type="predicted"/>
<gene>
    <name evidence="1" type="ORF">C942_03277</name>
</gene>
<name>L8J6L3_9GAMM</name>
<keyword evidence="2" id="KW-1185">Reference proteome</keyword>
<accession>L8J6L3</accession>
<protein>
    <submittedName>
        <fullName evidence="1">Uncharacterized protein</fullName>
    </submittedName>
</protein>
<evidence type="ECO:0000313" key="2">
    <source>
        <dbReference type="Proteomes" id="UP000011134"/>
    </source>
</evidence>
<organism evidence="1 2">
    <name type="scientific">Photobacterium marinum</name>
    <dbReference type="NCBI Taxonomy" id="1056511"/>
    <lineage>
        <taxon>Bacteria</taxon>
        <taxon>Pseudomonadati</taxon>
        <taxon>Pseudomonadota</taxon>
        <taxon>Gammaproteobacteria</taxon>
        <taxon>Vibrionales</taxon>
        <taxon>Vibrionaceae</taxon>
        <taxon>Photobacterium</taxon>
    </lineage>
</organism>
<dbReference type="EMBL" id="AMZO01000035">
    <property type="protein sequence ID" value="ELR63818.1"/>
    <property type="molecule type" value="Genomic_DNA"/>
</dbReference>
<dbReference type="Proteomes" id="UP000011134">
    <property type="component" value="Unassembled WGS sequence"/>
</dbReference>
<evidence type="ECO:0000313" key="1">
    <source>
        <dbReference type="EMBL" id="ELR63818.1"/>
    </source>
</evidence>